<dbReference type="PANTHER" id="PTHR16557:SF2">
    <property type="entry name" value="NUCLEIC ACID DIOXYGENASE ALKBH1"/>
    <property type="match status" value="1"/>
</dbReference>
<reference evidence="7" key="2">
    <citation type="submission" date="2020-06" db="EMBL/GenBank/DDBJ databases">
        <authorList>
            <person name="Ji K."/>
            <person name="Li J."/>
        </authorList>
    </citation>
    <scope>NUCLEOTIDE SEQUENCE</scope>
    <source>
        <strain evidence="7">JKM2019</strain>
        <tissue evidence="7">Whole body</tissue>
    </source>
</reference>
<keyword evidence="3" id="KW-0560">Oxidoreductase</keyword>
<feature type="domain" description="Fe2OG dioxygenase" evidence="6">
    <location>
        <begin position="184"/>
        <end position="288"/>
    </location>
</feature>
<keyword evidence="4 5" id="KW-0408">Iron</keyword>
<dbReference type="AlphaFoldDB" id="A0A922I1E2"/>
<name>A0A922I1E2_DERFA</name>
<feature type="binding site" evidence="5">
    <location>
        <position position="260"/>
    </location>
    <ligand>
        <name>Fe cation</name>
        <dbReference type="ChEBI" id="CHEBI:24875"/>
        <note>catalytic</note>
    </ligand>
</feature>
<reference evidence="8" key="4">
    <citation type="journal article" date="2022" name="Res Sq">
        <title>Comparative Genomics Reveals Insights into the Divergent Evolution of Astigmatic Mites and Household Pest Adaptations.</title>
        <authorList>
            <person name="Xiong Q."/>
            <person name="Wan A.T.-Y."/>
            <person name="Liu X.-Y."/>
            <person name="Fung C.S.-H."/>
            <person name="Xiao X."/>
            <person name="Malainual N."/>
            <person name="Hou J."/>
            <person name="Wang L."/>
            <person name="Wang M."/>
            <person name="Yang K."/>
            <person name="Cui Y."/>
            <person name="Leung E."/>
            <person name="Nong W."/>
            <person name="Shin S.-K."/>
            <person name="Au S."/>
            <person name="Jeong K.Y."/>
            <person name="Chew F.T."/>
            <person name="Hui J."/>
            <person name="Leung T.F."/>
            <person name="Tungtrongchitr A."/>
            <person name="Zhong N."/>
            <person name="Liu Z."/>
            <person name="Tsui S."/>
        </authorList>
    </citation>
    <scope>NUCLEOTIDE SEQUENCE</scope>
    <source>
        <strain evidence="8">Derf</strain>
        <tissue evidence="8">Whole organism</tissue>
    </source>
</reference>
<dbReference type="GO" id="GO:0005737">
    <property type="term" value="C:cytoplasm"/>
    <property type="evidence" value="ECO:0007669"/>
    <property type="project" value="TreeGrafter"/>
</dbReference>
<dbReference type="GO" id="GO:0035515">
    <property type="term" value="F:oxidative RNA demethylase activity"/>
    <property type="evidence" value="ECO:0007669"/>
    <property type="project" value="TreeGrafter"/>
</dbReference>
<keyword evidence="9" id="KW-1185">Reference proteome</keyword>
<proteinExistence type="predicted"/>
<evidence type="ECO:0000256" key="5">
    <source>
        <dbReference type="PIRSR" id="PIRSR604574-2"/>
    </source>
</evidence>
<evidence type="ECO:0000256" key="4">
    <source>
        <dbReference type="ARBA" id="ARBA00023004"/>
    </source>
</evidence>
<reference evidence="8" key="1">
    <citation type="submission" date="2013-05" db="EMBL/GenBank/DDBJ databases">
        <authorList>
            <person name="Yim A.K.Y."/>
            <person name="Chan T.F."/>
            <person name="Ji K.M."/>
            <person name="Liu X.Y."/>
            <person name="Zhou J.W."/>
            <person name="Li R.Q."/>
            <person name="Yang K.Y."/>
            <person name="Li J."/>
            <person name="Li M."/>
            <person name="Law P.T.W."/>
            <person name="Wu Y.L."/>
            <person name="Cai Z.L."/>
            <person name="Qin H."/>
            <person name="Bao Y."/>
            <person name="Leung R.K.K."/>
            <person name="Ng P.K.S."/>
            <person name="Zou J."/>
            <person name="Zhong X.J."/>
            <person name="Ran P.X."/>
            <person name="Zhong N.S."/>
            <person name="Liu Z.G."/>
            <person name="Tsui S.K.W."/>
        </authorList>
    </citation>
    <scope>NUCLEOTIDE SEQUENCE</scope>
    <source>
        <strain evidence="8">Derf</strain>
        <tissue evidence="8">Whole organism</tissue>
    </source>
</reference>
<dbReference type="SUPFAM" id="SSF51197">
    <property type="entry name" value="Clavaminate synthase-like"/>
    <property type="match status" value="1"/>
</dbReference>
<dbReference type="PROSITE" id="PS51471">
    <property type="entry name" value="FE2OG_OXY"/>
    <property type="match status" value="1"/>
</dbReference>
<evidence type="ECO:0000256" key="3">
    <source>
        <dbReference type="ARBA" id="ARBA00023002"/>
    </source>
</evidence>
<accession>A0A922I1E2</accession>
<dbReference type="GO" id="GO:0008198">
    <property type="term" value="F:ferrous iron binding"/>
    <property type="evidence" value="ECO:0007669"/>
    <property type="project" value="TreeGrafter"/>
</dbReference>
<keyword evidence="1 5" id="KW-0479">Metal-binding</keyword>
<feature type="binding site" evidence="5">
    <location>
        <position position="204"/>
    </location>
    <ligand>
        <name>Fe cation</name>
        <dbReference type="ChEBI" id="CHEBI:24875"/>
        <note>catalytic</note>
    </ligand>
</feature>
<evidence type="ECO:0000256" key="1">
    <source>
        <dbReference type="ARBA" id="ARBA00022723"/>
    </source>
</evidence>
<dbReference type="EMBL" id="SDOV01000007">
    <property type="protein sequence ID" value="KAH7638676.1"/>
    <property type="molecule type" value="Genomic_DNA"/>
</dbReference>
<sequence length="288" mass="33297">MADSGEEIYKTTFKLYRNWSPKSDLPLIDLRYAENYENFFQQLEQSSDISSPSVVANCETFTHFKPFDQWKIYKLIKGLDGFFIITGILKENFRQDWFDYFHDQLPSYHEELNLKSNISLNDLNEKSKSKLRWITFGYHHDWNSKVYDLNQKTVRIPDRINDLCRIVSMFMNFHISSSSSSTLKPEAGIVNYYTQNSSLCFHTDHSELNHHAPLFSLSLGSSAIFLIGGQTKQSSQPIVPVLLNDSDLVIMSNESRLALHSVPKILPSETLVKNGNILRVNVNIRQVF</sequence>
<dbReference type="Pfam" id="PF13532">
    <property type="entry name" value="2OG-FeII_Oxy_2"/>
    <property type="match status" value="1"/>
</dbReference>
<dbReference type="Gene3D" id="2.60.120.590">
    <property type="entry name" value="Alpha-ketoglutarate-dependent dioxygenase AlkB-like"/>
    <property type="match status" value="1"/>
</dbReference>
<evidence type="ECO:0000313" key="9">
    <source>
        <dbReference type="Proteomes" id="UP000790347"/>
    </source>
</evidence>
<dbReference type="GO" id="GO:0035516">
    <property type="term" value="F:broad specificity oxidative DNA demethylase activity"/>
    <property type="evidence" value="ECO:0007669"/>
    <property type="project" value="TreeGrafter"/>
</dbReference>
<protein>
    <submittedName>
        <fullName evidence="7">Alpha-ketoglutarate-dependent dioxygenase abh1-like protein</fullName>
    </submittedName>
    <submittedName>
        <fullName evidence="8">Nucleic acid dioxygenase alkbh1</fullName>
    </submittedName>
</protein>
<dbReference type="EMBL" id="ASGP02000003">
    <property type="protein sequence ID" value="KAH9518058.1"/>
    <property type="molecule type" value="Genomic_DNA"/>
</dbReference>
<organism evidence="8 9">
    <name type="scientific">Dermatophagoides farinae</name>
    <name type="common">American house dust mite</name>
    <dbReference type="NCBI Taxonomy" id="6954"/>
    <lineage>
        <taxon>Eukaryota</taxon>
        <taxon>Metazoa</taxon>
        <taxon>Ecdysozoa</taxon>
        <taxon>Arthropoda</taxon>
        <taxon>Chelicerata</taxon>
        <taxon>Arachnida</taxon>
        <taxon>Acari</taxon>
        <taxon>Acariformes</taxon>
        <taxon>Sarcoptiformes</taxon>
        <taxon>Astigmata</taxon>
        <taxon>Psoroptidia</taxon>
        <taxon>Analgoidea</taxon>
        <taxon>Pyroglyphidae</taxon>
        <taxon>Dermatophagoidinae</taxon>
        <taxon>Dermatophagoides</taxon>
    </lineage>
</organism>
<evidence type="ECO:0000313" key="8">
    <source>
        <dbReference type="EMBL" id="KAH9518058.1"/>
    </source>
</evidence>
<feature type="binding site" evidence="5">
    <location>
        <position position="202"/>
    </location>
    <ligand>
        <name>Fe cation</name>
        <dbReference type="ChEBI" id="CHEBI:24875"/>
        <note>catalytic</note>
    </ligand>
</feature>
<gene>
    <name evidence="8" type="primary">ALKBH1</name>
    <name evidence="8" type="ORF">DERF_008661</name>
    <name evidence="7" type="ORF">HUG17_2709</name>
</gene>
<evidence type="ECO:0000259" key="6">
    <source>
        <dbReference type="PROSITE" id="PS51471"/>
    </source>
</evidence>
<dbReference type="InterPro" id="IPR027450">
    <property type="entry name" value="AlkB-like"/>
</dbReference>
<evidence type="ECO:0000313" key="7">
    <source>
        <dbReference type="EMBL" id="KAH7638676.1"/>
    </source>
</evidence>
<dbReference type="GO" id="GO:0005634">
    <property type="term" value="C:nucleus"/>
    <property type="evidence" value="ECO:0007669"/>
    <property type="project" value="TreeGrafter"/>
</dbReference>
<comment type="cofactor">
    <cofactor evidence="5">
        <name>Fe(2+)</name>
        <dbReference type="ChEBI" id="CHEBI:29033"/>
    </cofactor>
    <text evidence="5">Binds 1 Fe(2+) ion per subunit.</text>
</comment>
<dbReference type="Proteomes" id="UP000828236">
    <property type="component" value="Unassembled WGS sequence"/>
</dbReference>
<reference evidence="7" key="3">
    <citation type="journal article" date="2021" name="World Allergy Organ. J.">
        <title>Chromosome-level assembly of Dermatophagoides farinae genome and transcriptome reveals two novel allergens Der f 37 and Der f 39.</title>
        <authorList>
            <person name="Chen J."/>
            <person name="Cai Z."/>
            <person name="Fan D."/>
            <person name="Hu J."/>
            <person name="Hou Y."/>
            <person name="He Y."/>
            <person name="Zhang Z."/>
            <person name="Zhao Z."/>
            <person name="Gao P."/>
            <person name="Hu W."/>
            <person name="Sun J."/>
            <person name="Li J."/>
            <person name="Ji K."/>
        </authorList>
    </citation>
    <scope>NUCLEOTIDE SEQUENCE</scope>
    <source>
        <strain evidence="7">JKM2019</strain>
    </source>
</reference>
<evidence type="ECO:0000256" key="2">
    <source>
        <dbReference type="ARBA" id="ARBA00022964"/>
    </source>
</evidence>
<dbReference type="GO" id="GO:0035513">
    <property type="term" value="P:oxidative RNA demethylation"/>
    <property type="evidence" value="ECO:0007669"/>
    <property type="project" value="TreeGrafter"/>
</dbReference>
<keyword evidence="2 8" id="KW-0223">Dioxygenase</keyword>
<dbReference type="OrthoDB" id="6614653at2759"/>
<dbReference type="InterPro" id="IPR037151">
    <property type="entry name" value="AlkB-like_sf"/>
</dbReference>
<dbReference type="Proteomes" id="UP000790347">
    <property type="component" value="Unassembled WGS sequence"/>
</dbReference>
<dbReference type="InterPro" id="IPR004574">
    <property type="entry name" value="Alkb"/>
</dbReference>
<dbReference type="PANTHER" id="PTHR16557">
    <property type="entry name" value="ALKYLATED DNA REPAIR PROTEIN ALKB-RELATED"/>
    <property type="match status" value="1"/>
</dbReference>
<dbReference type="InterPro" id="IPR005123">
    <property type="entry name" value="Oxoglu/Fe-dep_dioxygenase_dom"/>
</dbReference>
<comment type="caution">
    <text evidence="8">The sequence shown here is derived from an EMBL/GenBank/DDBJ whole genome shotgun (WGS) entry which is preliminary data.</text>
</comment>